<name>A0AC59YDW3_RANTA</name>
<evidence type="ECO:0000313" key="1">
    <source>
        <dbReference type="EMBL" id="CAM9614176.1"/>
    </source>
</evidence>
<reference evidence="1" key="2">
    <citation type="submission" date="2025-03" db="EMBL/GenBank/DDBJ databases">
        <authorList>
            <consortium name="ELIXIR-Norway"/>
            <consortium name="Elixir Norway"/>
        </authorList>
    </citation>
    <scope>NUCLEOTIDE SEQUENCE</scope>
</reference>
<gene>
    <name evidence="1" type="ORF">MRATA1EN22A_LOCUS5011</name>
</gene>
<protein>
    <submittedName>
        <fullName evidence="1">Uncharacterized protein</fullName>
    </submittedName>
</protein>
<dbReference type="Proteomes" id="UP001162501">
    <property type="component" value="Chromosome 13"/>
</dbReference>
<evidence type="ECO:0000313" key="2">
    <source>
        <dbReference type="Proteomes" id="UP001162501"/>
    </source>
</evidence>
<sequence length="100" mass="10642">MPGNLPLGTRVSPLRKTRGGPGARVSGQPGAPAESDASEQHGGDSLERCPSELRLGARAPQGPQRKGGLNRDLRVRGQSLCYTGETHNDEKQLCTNKKLI</sequence>
<dbReference type="EMBL" id="OX596097">
    <property type="protein sequence ID" value="CAM9614176.1"/>
    <property type="molecule type" value="Genomic_DNA"/>
</dbReference>
<organism evidence="1 2">
    <name type="scientific">Rangifer tarandus platyrhynchus</name>
    <name type="common">Svalbard reindeer</name>
    <dbReference type="NCBI Taxonomy" id="3082113"/>
    <lineage>
        <taxon>Eukaryota</taxon>
        <taxon>Metazoa</taxon>
        <taxon>Chordata</taxon>
        <taxon>Craniata</taxon>
        <taxon>Vertebrata</taxon>
        <taxon>Euteleostomi</taxon>
        <taxon>Mammalia</taxon>
        <taxon>Eutheria</taxon>
        <taxon>Laurasiatheria</taxon>
        <taxon>Artiodactyla</taxon>
        <taxon>Ruminantia</taxon>
        <taxon>Pecora</taxon>
        <taxon>Cervidae</taxon>
        <taxon>Odocoileinae</taxon>
        <taxon>Rangifer</taxon>
    </lineage>
</organism>
<accession>A0AC59YDW3</accession>
<proteinExistence type="predicted"/>
<reference evidence="1" key="1">
    <citation type="submission" date="2023-05" db="EMBL/GenBank/DDBJ databases">
        <authorList>
            <consortium name="ELIXIR-Norway"/>
        </authorList>
    </citation>
    <scope>NUCLEOTIDE SEQUENCE</scope>
</reference>